<dbReference type="InterPro" id="IPR002397">
    <property type="entry name" value="Cyt_P450_B"/>
</dbReference>
<evidence type="ECO:0000256" key="2">
    <source>
        <dbReference type="RuleBase" id="RU000461"/>
    </source>
</evidence>
<name>A0A2A2DEY3_9ACTN</name>
<dbReference type="AlphaFoldDB" id="A0A2A2DEY3"/>
<accession>A0A2A2DEY3</accession>
<gene>
    <name evidence="3" type="ORF">CK936_05310</name>
</gene>
<dbReference type="PANTHER" id="PTHR46696">
    <property type="entry name" value="P450, PUTATIVE (EUROFUNG)-RELATED"/>
    <property type="match status" value="1"/>
</dbReference>
<keyword evidence="2" id="KW-0349">Heme</keyword>
<dbReference type="InterPro" id="IPR001128">
    <property type="entry name" value="Cyt_P450"/>
</dbReference>
<dbReference type="GO" id="GO:0020037">
    <property type="term" value="F:heme binding"/>
    <property type="evidence" value="ECO:0007669"/>
    <property type="project" value="InterPro"/>
</dbReference>
<keyword evidence="2" id="KW-0560">Oxidoreductase</keyword>
<dbReference type="SUPFAM" id="SSF48264">
    <property type="entry name" value="Cytochrome P450"/>
    <property type="match status" value="1"/>
</dbReference>
<dbReference type="RefSeq" id="WP_095579297.1">
    <property type="nucleotide sequence ID" value="NZ_JAJQQS010000016.1"/>
</dbReference>
<keyword evidence="2" id="KW-0479">Metal-binding</keyword>
<dbReference type="PROSITE" id="PS00086">
    <property type="entry name" value="CYTOCHROME_P450"/>
    <property type="match status" value="1"/>
</dbReference>
<keyword evidence="4" id="KW-1185">Reference proteome</keyword>
<reference evidence="3 4" key="1">
    <citation type="submission" date="2017-08" db="EMBL/GenBank/DDBJ databases">
        <title>Genome sequence of Streptomyces albireticuli NRRL B-1670.</title>
        <authorList>
            <person name="Graham D.E."/>
            <person name="Mahan K.M."/>
            <person name="Klingeman D.M."/>
            <person name="Hettich R.L."/>
            <person name="Parry R.J."/>
            <person name="Spain J.C."/>
        </authorList>
    </citation>
    <scope>NUCLEOTIDE SEQUENCE [LARGE SCALE GENOMIC DNA]</scope>
    <source>
        <strain evidence="3 4">NRRL B-1670</strain>
    </source>
</reference>
<dbReference type="Gene3D" id="1.10.630.10">
    <property type="entry name" value="Cytochrome P450"/>
    <property type="match status" value="1"/>
</dbReference>
<dbReference type="InterPro" id="IPR017972">
    <property type="entry name" value="Cyt_P450_CS"/>
</dbReference>
<proteinExistence type="inferred from homology"/>
<sequence>MGGERTATGERTGGCPVVDLFSADFTADPWPAFARLQHTAPVHHDPATGLWLVSRYGDVRRVLLDPERFRPDNTLDAVVRMSVPALRHLAAAGFALPPTLANNGTDRHAGLRRLVSGLLSGSRVAAAAPLVERLTHRHLDAVEAALTAHGRCDLVATLTRDLPFAVMLDLLGLGADAGAGTGADLGTLARWNDASLELFWGRPPRARQPGLARLAADFFTWLGGLADRAEPGRPGLLGLLAAHRHPDGTPLGRQEIIAVCYFMIIAGQATTGQMLATMLRRALHDTALWPRLGGEPGLARAWAEEMLRREPPLTAWRRVTAAPVRIGDTDLPAGAPLLLMLAATGSDPDVFDAPHALRPGRPRARDHLSFGIGRHRCPGAALARMEARVVLRTVSRRCPTLRLARPLSEEPLLGLLSFRAPTRVTVRLDAG</sequence>
<evidence type="ECO:0000313" key="4">
    <source>
        <dbReference type="Proteomes" id="UP000218944"/>
    </source>
</evidence>
<dbReference type="GO" id="GO:0004497">
    <property type="term" value="F:monooxygenase activity"/>
    <property type="evidence" value="ECO:0007669"/>
    <property type="project" value="UniProtKB-KW"/>
</dbReference>
<dbReference type="PANTHER" id="PTHR46696:SF1">
    <property type="entry name" value="CYTOCHROME P450 YJIB-RELATED"/>
    <property type="match status" value="1"/>
</dbReference>
<evidence type="ECO:0000313" key="3">
    <source>
        <dbReference type="EMBL" id="PAU49959.1"/>
    </source>
</evidence>
<dbReference type="Proteomes" id="UP000218944">
    <property type="component" value="Unassembled WGS sequence"/>
</dbReference>
<dbReference type="EMBL" id="NSJV01000096">
    <property type="protein sequence ID" value="PAU49959.1"/>
    <property type="molecule type" value="Genomic_DNA"/>
</dbReference>
<comment type="caution">
    <text evidence="3">The sequence shown here is derived from an EMBL/GenBank/DDBJ whole genome shotgun (WGS) entry which is preliminary data.</text>
</comment>
<dbReference type="GO" id="GO:0016705">
    <property type="term" value="F:oxidoreductase activity, acting on paired donors, with incorporation or reduction of molecular oxygen"/>
    <property type="evidence" value="ECO:0007669"/>
    <property type="project" value="InterPro"/>
</dbReference>
<evidence type="ECO:0000256" key="1">
    <source>
        <dbReference type="ARBA" id="ARBA00010617"/>
    </source>
</evidence>
<organism evidence="3 4">
    <name type="scientific">Streptomyces albireticuli</name>
    <dbReference type="NCBI Taxonomy" id="1940"/>
    <lineage>
        <taxon>Bacteria</taxon>
        <taxon>Bacillati</taxon>
        <taxon>Actinomycetota</taxon>
        <taxon>Actinomycetes</taxon>
        <taxon>Kitasatosporales</taxon>
        <taxon>Streptomycetaceae</taxon>
        <taxon>Streptomyces</taxon>
    </lineage>
</organism>
<keyword evidence="2" id="KW-0503">Monooxygenase</keyword>
<protein>
    <submittedName>
        <fullName evidence="3">Cytochrome P450</fullName>
    </submittedName>
</protein>
<keyword evidence="2" id="KW-0408">Iron</keyword>
<dbReference type="Pfam" id="PF00067">
    <property type="entry name" value="p450"/>
    <property type="match status" value="1"/>
</dbReference>
<dbReference type="InterPro" id="IPR036396">
    <property type="entry name" value="Cyt_P450_sf"/>
</dbReference>
<dbReference type="PRINTS" id="PR00359">
    <property type="entry name" value="BP450"/>
</dbReference>
<dbReference type="GO" id="GO:0005506">
    <property type="term" value="F:iron ion binding"/>
    <property type="evidence" value="ECO:0007669"/>
    <property type="project" value="InterPro"/>
</dbReference>
<comment type="similarity">
    <text evidence="1 2">Belongs to the cytochrome P450 family.</text>
</comment>